<feature type="transmembrane region" description="Helical" evidence="5">
    <location>
        <begin position="130"/>
        <end position="152"/>
    </location>
</feature>
<name>A0A914VCY7_9BILA</name>
<feature type="transmembrane region" description="Helical" evidence="5">
    <location>
        <begin position="214"/>
        <end position="234"/>
    </location>
</feature>
<dbReference type="GO" id="GO:0016020">
    <property type="term" value="C:membrane"/>
    <property type="evidence" value="ECO:0007669"/>
    <property type="project" value="UniProtKB-SubCell"/>
</dbReference>
<proteinExistence type="predicted"/>
<evidence type="ECO:0000313" key="7">
    <source>
        <dbReference type="WBParaSite" id="PSAMB.scaffold1728size28342.g14747.t1"/>
    </source>
</evidence>
<evidence type="ECO:0000313" key="6">
    <source>
        <dbReference type="Proteomes" id="UP000887566"/>
    </source>
</evidence>
<reference evidence="7" key="1">
    <citation type="submission" date="2022-11" db="UniProtKB">
        <authorList>
            <consortium name="WormBaseParasite"/>
        </authorList>
    </citation>
    <scope>IDENTIFICATION</scope>
</reference>
<accession>A0A914VCY7</accession>
<dbReference type="AlphaFoldDB" id="A0A914VCY7"/>
<comment type="subcellular location">
    <subcellularLocation>
        <location evidence="1">Membrane</location>
        <topology evidence="1">Multi-pass membrane protein</topology>
    </subcellularLocation>
</comment>
<dbReference type="PANTHER" id="PTHR21215:SF0">
    <property type="entry name" value="LD36024P"/>
    <property type="match status" value="1"/>
</dbReference>
<feature type="transmembrane region" description="Helical" evidence="5">
    <location>
        <begin position="164"/>
        <end position="183"/>
    </location>
</feature>
<protein>
    <submittedName>
        <fullName evidence="7">Uncharacterized protein</fullName>
    </submittedName>
</protein>
<dbReference type="InterPro" id="IPR004031">
    <property type="entry name" value="PMP22/EMP/MP20/Claudin"/>
</dbReference>
<sequence>MGMSSPLILSVSTVFALIGIVLVAIAFGTDNWSEYQVNRREIINAINANTTLKQQLQGGVASQPIFFSRTFGLFRECFPDTVPTGIGSYTSPLGTICINIQDYMLFGDTTAAETFNSDQTTRMHLMRTTVAFYIIGLAFLFFCLFTGILGCWRRSPGLILSTGILLLFAVLFLAASMAIWHGVDYLEREVLTVAPFYRSWQPILKQTTTLNYGWSYIISWVGIGFVLISSLLMLGAYRAMKEEEADEYDKKHAPYMMPNYYDKQAMVPYAYGTYSGYGAYPGAYYGQYAGSQYGGNGYYGYMTYGR</sequence>
<keyword evidence="3 5" id="KW-1133">Transmembrane helix</keyword>
<evidence type="ECO:0000256" key="4">
    <source>
        <dbReference type="ARBA" id="ARBA00023136"/>
    </source>
</evidence>
<evidence type="ECO:0000256" key="5">
    <source>
        <dbReference type="SAM" id="Phobius"/>
    </source>
</evidence>
<feature type="transmembrane region" description="Helical" evidence="5">
    <location>
        <begin position="7"/>
        <end position="27"/>
    </location>
</feature>
<evidence type="ECO:0000256" key="2">
    <source>
        <dbReference type="ARBA" id="ARBA00022692"/>
    </source>
</evidence>
<evidence type="ECO:0000256" key="3">
    <source>
        <dbReference type="ARBA" id="ARBA00022989"/>
    </source>
</evidence>
<evidence type="ECO:0000256" key="1">
    <source>
        <dbReference type="ARBA" id="ARBA00004141"/>
    </source>
</evidence>
<keyword evidence="4 5" id="KW-0472">Membrane</keyword>
<organism evidence="6 7">
    <name type="scientific">Plectus sambesii</name>
    <dbReference type="NCBI Taxonomy" id="2011161"/>
    <lineage>
        <taxon>Eukaryota</taxon>
        <taxon>Metazoa</taxon>
        <taxon>Ecdysozoa</taxon>
        <taxon>Nematoda</taxon>
        <taxon>Chromadorea</taxon>
        <taxon>Plectida</taxon>
        <taxon>Plectina</taxon>
        <taxon>Plectoidea</taxon>
        <taxon>Plectidae</taxon>
        <taxon>Plectus</taxon>
    </lineage>
</organism>
<dbReference type="Proteomes" id="UP000887566">
    <property type="component" value="Unplaced"/>
</dbReference>
<dbReference type="PANTHER" id="PTHR21215">
    <property type="entry name" value="LD36024P"/>
    <property type="match status" value="1"/>
</dbReference>
<keyword evidence="2 5" id="KW-0812">Transmembrane</keyword>
<dbReference type="WBParaSite" id="PSAMB.scaffold1728size28342.g14747.t1">
    <property type="protein sequence ID" value="PSAMB.scaffold1728size28342.g14747.t1"/>
    <property type="gene ID" value="PSAMB.scaffold1728size28342.g14747"/>
</dbReference>
<keyword evidence="6" id="KW-1185">Reference proteome</keyword>
<dbReference type="Gene3D" id="1.20.140.150">
    <property type="match status" value="1"/>
</dbReference>
<dbReference type="Pfam" id="PF13903">
    <property type="entry name" value="Claudin_2"/>
    <property type="match status" value="1"/>
</dbReference>